<sequence length="187" mass="20477">MGSAQQNDPVIIGFPPASDAERLDFVNGLVDVVNKAYAETESEMFVTGYQRTTPTEVADLIRTGQLVTATRDPTGEPVGCVSLKAMSPTRSAFGMLALGATYQGSGLGRKLIQFVEEHSRVQGCEVMQLELLVPTTWEHPFKTRMNAWYSKLGYQLVKVGQFDKDYPALAPLLSGPADYRISEKSLV</sequence>
<name>A0A0G4MH15_VERLO</name>
<dbReference type="PROSITE" id="PS51186">
    <property type="entry name" value="GNAT"/>
    <property type="match status" value="1"/>
</dbReference>
<organism evidence="2 3">
    <name type="scientific">Verticillium longisporum</name>
    <name type="common">Verticillium dahliae var. longisporum</name>
    <dbReference type="NCBI Taxonomy" id="100787"/>
    <lineage>
        <taxon>Eukaryota</taxon>
        <taxon>Fungi</taxon>
        <taxon>Dikarya</taxon>
        <taxon>Ascomycota</taxon>
        <taxon>Pezizomycotina</taxon>
        <taxon>Sordariomycetes</taxon>
        <taxon>Hypocreomycetidae</taxon>
        <taxon>Glomerellales</taxon>
        <taxon>Plectosphaerellaceae</taxon>
        <taxon>Verticillium</taxon>
    </lineage>
</organism>
<dbReference type="InterPro" id="IPR000182">
    <property type="entry name" value="GNAT_dom"/>
</dbReference>
<feature type="non-terminal residue" evidence="2">
    <location>
        <position position="187"/>
    </location>
</feature>
<evidence type="ECO:0000259" key="1">
    <source>
        <dbReference type="PROSITE" id="PS51186"/>
    </source>
</evidence>
<proteinExistence type="predicted"/>
<dbReference type="AlphaFoldDB" id="A0A0G4MH15"/>
<evidence type="ECO:0000313" key="2">
    <source>
        <dbReference type="EMBL" id="CRK33250.1"/>
    </source>
</evidence>
<feature type="domain" description="N-acetyltransferase" evidence="1">
    <location>
        <begin position="12"/>
        <end position="178"/>
    </location>
</feature>
<dbReference type="Proteomes" id="UP000045706">
    <property type="component" value="Unassembled WGS sequence"/>
</dbReference>
<dbReference type="SUPFAM" id="SSF55729">
    <property type="entry name" value="Acyl-CoA N-acyltransferases (Nat)"/>
    <property type="match status" value="1"/>
</dbReference>
<dbReference type="InterPro" id="IPR016181">
    <property type="entry name" value="Acyl_CoA_acyltransferase"/>
</dbReference>
<dbReference type="CDD" id="cd04301">
    <property type="entry name" value="NAT_SF"/>
    <property type="match status" value="1"/>
</dbReference>
<evidence type="ECO:0000313" key="3">
    <source>
        <dbReference type="Proteomes" id="UP000045706"/>
    </source>
</evidence>
<dbReference type="EMBL" id="CVQI01025557">
    <property type="protein sequence ID" value="CRK33250.1"/>
    <property type="molecule type" value="Genomic_DNA"/>
</dbReference>
<reference evidence="3" key="1">
    <citation type="submission" date="2015-05" db="EMBL/GenBank/DDBJ databases">
        <authorList>
            <person name="Fogelqvist Johan"/>
        </authorList>
    </citation>
    <scope>NUCLEOTIDE SEQUENCE [LARGE SCALE GENOMIC DNA]</scope>
</reference>
<dbReference type="Gene3D" id="3.40.630.30">
    <property type="match status" value="1"/>
</dbReference>
<protein>
    <recommendedName>
        <fullName evidence="1">N-acetyltransferase domain-containing protein</fullName>
    </recommendedName>
</protein>
<gene>
    <name evidence="2" type="ORF">BN1723_003933</name>
</gene>
<accession>A0A0G4MH15</accession>
<dbReference type="GO" id="GO:0016747">
    <property type="term" value="F:acyltransferase activity, transferring groups other than amino-acyl groups"/>
    <property type="evidence" value="ECO:0007669"/>
    <property type="project" value="InterPro"/>
</dbReference>
<dbReference type="Pfam" id="PF00583">
    <property type="entry name" value="Acetyltransf_1"/>
    <property type="match status" value="1"/>
</dbReference>